<dbReference type="STRING" id="1702221.AALO17_11040"/>
<dbReference type="KEGG" id="fro:AALO17_11040"/>
<evidence type="ECO:0000313" key="2">
    <source>
        <dbReference type="EMBL" id="AMK54238.1"/>
    </source>
</evidence>
<dbReference type="AlphaFoldDB" id="A0A140DUB1"/>
<protein>
    <submittedName>
        <fullName evidence="2">Uncharacterized protein</fullName>
    </submittedName>
</protein>
<accession>A0A140DUB1</accession>
<feature type="region of interest" description="Disordered" evidence="1">
    <location>
        <begin position="1"/>
        <end position="30"/>
    </location>
</feature>
<keyword evidence="3" id="KW-1185">Reference proteome</keyword>
<evidence type="ECO:0000313" key="3">
    <source>
        <dbReference type="Proteomes" id="UP000069771"/>
    </source>
</evidence>
<sequence>MAQTFAVSNRPEVRRFPTPVTPDPGIRTSGSRRRFLCCRNRTR</sequence>
<organism evidence="2 3">
    <name type="scientific">Faecalibaculum rodentium</name>
    <dbReference type="NCBI Taxonomy" id="1702221"/>
    <lineage>
        <taxon>Bacteria</taxon>
        <taxon>Bacillati</taxon>
        <taxon>Bacillota</taxon>
        <taxon>Erysipelotrichia</taxon>
        <taxon>Erysipelotrichales</taxon>
        <taxon>Erysipelotrichaceae</taxon>
        <taxon>Faecalibaculum</taxon>
    </lineage>
</organism>
<dbReference type="EMBL" id="CP011391">
    <property type="protein sequence ID" value="AMK54238.1"/>
    <property type="molecule type" value="Genomic_DNA"/>
</dbReference>
<name>A0A140DUB1_9FIRM</name>
<gene>
    <name evidence="2" type="ORF">AALO17_11040</name>
</gene>
<reference evidence="2 3" key="1">
    <citation type="journal article" date="2016" name="Gut Pathog.">
        <title>Whole genome sequencing of "Faecalibaculum rodentium" ALO17, isolated from C57BL/6J laboratory mouse feces.</title>
        <authorList>
            <person name="Lim S."/>
            <person name="Chang D.H."/>
            <person name="Ahn S."/>
            <person name="Kim B.C."/>
        </authorList>
    </citation>
    <scope>NUCLEOTIDE SEQUENCE [LARGE SCALE GENOMIC DNA]</scope>
    <source>
        <strain evidence="2 3">Alo17</strain>
    </source>
</reference>
<dbReference type="Proteomes" id="UP000069771">
    <property type="component" value="Chromosome"/>
</dbReference>
<evidence type="ECO:0000256" key="1">
    <source>
        <dbReference type="SAM" id="MobiDB-lite"/>
    </source>
</evidence>
<proteinExistence type="predicted"/>